<feature type="domain" description="Lipopolysaccharide assembly protein A" evidence="6">
    <location>
        <begin position="23"/>
        <end position="81"/>
    </location>
</feature>
<reference evidence="7 8" key="1">
    <citation type="journal article" date="2015" name="BMC Genomics">
        <title>Genome mining reveals unlocked bioactive potential of marine Gram-negative bacteria.</title>
        <authorList>
            <person name="Machado H."/>
            <person name="Sonnenschein E.C."/>
            <person name="Melchiorsen J."/>
            <person name="Gram L."/>
        </authorList>
    </citation>
    <scope>NUCLEOTIDE SEQUENCE [LARGE SCALE GENOMIC DNA]</scope>
    <source>
        <strain evidence="7 8">S4054</strain>
    </source>
</reference>
<dbReference type="PATRIC" id="fig|1129367.4.peg.1585"/>
<proteinExistence type="predicted"/>
<sequence length="89" mass="9764">MVRVLKKGLLLVLLLVAFVVGTQNPNVVEVNFIVASAEMPLATLLSLCLFSGILLGVLFNLASIVRLKQKNHQLHKTNNLLLNKDQSKS</sequence>
<evidence type="ECO:0000256" key="1">
    <source>
        <dbReference type="ARBA" id="ARBA00022475"/>
    </source>
</evidence>
<keyword evidence="4 5" id="KW-0472">Membrane</keyword>
<evidence type="ECO:0000256" key="4">
    <source>
        <dbReference type="ARBA" id="ARBA00023136"/>
    </source>
</evidence>
<dbReference type="EMBL" id="AUXW01000137">
    <property type="protein sequence ID" value="KKE84380.1"/>
    <property type="molecule type" value="Genomic_DNA"/>
</dbReference>
<keyword evidence="2 5" id="KW-0812">Transmembrane</keyword>
<feature type="transmembrane region" description="Helical" evidence="5">
    <location>
        <begin position="41"/>
        <end position="62"/>
    </location>
</feature>
<dbReference type="GO" id="GO:0005886">
    <property type="term" value="C:plasma membrane"/>
    <property type="evidence" value="ECO:0007669"/>
    <property type="project" value="InterPro"/>
</dbReference>
<organism evidence="7 8">
    <name type="scientific">Pseudoalteromonas luteoviolacea S4054</name>
    <dbReference type="NCBI Taxonomy" id="1129367"/>
    <lineage>
        <taxon>Bacteria</taxon>
        <taxon>Pseudomonadati</taxon>
        <taxon>Pseudomonadota</taxon>
        <taxon>Gammaproteobacteria</taxon>
        <taxon>Alteromonadales</taxon>
        <taxon>Pseudoalteromonadaceae</taxon>
        <taxon>Pseudoalteromonas</taxon>
    </lineage>
</organism>
<protein>
    <recommendedName>
        <fullName evidence="6">Lipopolysaccharide assembly protein A domain-containing protein</fullName>
    </recommendedName>
</protein>
<dbReference type="Pfam" id="PF06305">
    <property type="entry name" value="LapA_dom"/>
    <property type="match status" value="1"/>
</dbReference>
<name>A0A0F6ADX0_9GAMM</name>
<dbReference type="Proteomes" id="UP000033434">
    <property type="component" value="Unassembled WGS sequence"/>
</dbReference>
<evidence type="ECO:0000313" key="7">
    <source>
        <dbReference type="EMBL" id="KKE84380.1"/>
    </source>
</evidence>
<dbReference type="AlphaFoldDB" id="A0A0F6ADX0"/>
<evidence type="ECO:0000313" key="8">
    <source>
        <dbReference type="Proteomes" id="UP000033434"/>
    </source>
</evidence>
<dbReference type="InterPro" id="IPR010445">
    <property type="entry name" value="LapA_dom"/>
</dbReference>
<keyword evidence="1" id="KW-1003">Cell membrane</keyword>
<evidence type="ECO:0000256" key="2">
    <source>
        <dbReference type="ARBA" id="ARBA00022692"/>
    </source>
</evidence>
<evidence type="ECO:0000259" key="6">
    <source>
        <dbReference type="Pfam" id="PF06305"/>
    </source>
</evidence>
<comment type="caution">
    <text evidence="7">The sequence shown here is derived from an EMBL/GenBank/DDBJ whole genome shotgun (WGS) entry which is preliminary data.</text>
</comment>
<evidence type="ECO:0000256" key="5">
    <source>
        <dbReference type="SAM" id="Phobius"/>
    </source>
</evidence>
<gene>
    <name evidence="7" type="ORF">N479_09050</name>
</gene>
<evidence type="ECO:0000256" key="3">
    <source>
        <dbReference type="ARBA" id="ARBA00022989"/>
    </source>
</evidence>
<accession>A0A0F6ADX0</accession>
<keyword evidence="3 5" id="KW-1133">Transmembrane helix</keyword>